<dbReference type="EMBL" id="JABEPP010000006">
    <property type="protein sequence ID" value="NNM74666.1"/>
    <property type="molecule type" value="Genomic_DNA"/>
</dbReference>
<feature type="chain" id="PRO_5032335827" evidence="1">
    <location>
        <begin position="22"/>
        <end position="96"/>
    </location>
</feature>
<protein>
    <submittedName>
        <fullName evidence="2">Uncharacterized protein</fullName>
    </submittedName>
</protein>
<gene>
    <name evidence="2" type="ORF">HJG44_20100</name>
</gene>
<proteinExistence type="predicted"/>
<comment type="caution">
    <text evidence="2">The sequence shown here is derived from an EMBL/GenBank/DDBJ whole genome shotgun (WGS) entry which is preliminary data.</text>
</comment>
<keyword evidence="1" id="KW-0732">Signal</keyword>
<sequence>MHGLLRAALLACLPLRAAALAHGGYPADCCSGQDCRTARPGEIEIMPDGRYLVVPTGEIFARWQVRPSFDAGFHRCLYDPSNPVSRTFCLLVPAGS</sequence>
<evidence type="ECO:0000313" key="3">
    <source>
        <dbReference type="Proteomes" id="UP000564885"/>
    </source>
</evidence>
<dbReference type="RefSeq" id="WP_171220125.1">
    <property type="nucleotide sequence ID" value="NZ_JABEPP010000006.1"/>
</dbReference>
<dbReference type="AlphaFoldDB" id="A0A849I4A6"/>
<accession>A0A849I4A6</accession>
<organism evidence="2 3">
    <name type="scientific">Enterovirga aerilata</name>
    <dbReference type="NCBI Taxonomy" id="2730920"/>
    <lineage>
        <taxon>Bacteria</taxon>
        <taxon>Pseudomonadati</taxon>
        <taxon>Pseudomonadota</taxon>
        <taxon>Alphaproteobacteria</taxon>
        <taxon>Hyphomicrobiales</taxon>
        <taxon>Methylobacteriaceae</taxon>
        <taxon>Enterovirga</taxon>
    </lineage>
</organism>
<keyword evidence="3" id="KW-1185">Reference proteome</keyword>
<reference evidence="2 3" key="1">
    <citation type="submission" date="2020-04" db="EMBL/GenBank/DDBJ databases">
        <title>Enterovirga sp. isolate from soil.</title>
        <authorList>
            <person name="Chea S."/>
            <person name="Kim D.-U."/>
        </authorList>
    </citation>
    <scope>NUCLEOTIDE SEQUENCE [LARGE SCALE GENOMIC DNA]</scope>
    <source>
        <strain evidence="2 3">DB1703</strain>
    </source>
</reference>
<evidence type="ECO:0000256" key="1">
    <source>
        <dbReference type="SAM" id="SignalP"/>
    </source>
</evidence>
<feature type="signal peptide" evidence="1">
    <location>
        <begin position="1"/>
        <end position="21"/>
    </location>
</feature>
<dbReference type="Proteomes" id="UP000564885">
    <property type="component" value="Unassembled WGS sequence"/>
</dbReference>
<name>A0A849I4A6_9HYPH</name>
<evidence type="ECO:0000313" key="2">
    <source>
        <dbReference type="EMBL" id="NNM74666.1"/>
    </source>
</evidence>